<gene>
    <name evidence="1" type="ORF">GCK32_013530</name>
</gene>
<dbReference type="EMBL" id="WIXE01019549">
    <property type="protein sequence ID" value="KAK5969942.1"/>
    <property type="molecule type" value="Genomic_DNA"/>
</dbReference>
<sequence length="75" mass="8027">MQPKDVEAVLKPLYTKWGEYSHTGNFDDAAAFYHSQGVIVEKGVKATFGKDGEPDALPITGFSGGLLQSIPSIIS</sequence>
<organism evidence="1 2">
    <name type="scientific">Trichostrongylus colubriformis</name>
    <name type="common">Black scour worm</name>
    <dbReference type="NCBI Taxonomy" id="6319"/>
    <lineage>
        <taxon>Eukaryota</taxon>
        <taxon>Metazoa</taxon>
        <taxon>Ecdysozoa</taxon>
        <taxon>Nematoda</taxon>
        <taxon>Chromadorea</taxon>
        <taxon>Rhabditida</taxon>
        <taxon>Rhabditina</taxon>
        <taxon>Rhabditomorpha</taxon>
        <taxon>Strongyloidea</taxon>
        <taxon>Trichostrongylidae</taxon>
        <taxon>Trichostrongylus</taxon>
    </lineage>
</organism>
<evidence type="ECO:0000313" key="1">
    <source>
        <dbReference type="EMBL" id="KAK5969942.1"/>
    </source>
</evidence>
<evidence type="ECO:0000313" key="2">
    <source>
        <dbReference type="Proteomes" id="UP001331761"/>
    </source>
</evidence>
<dbReference type="Proteomes" id="UP001331761">
    <property type="component" value="Unassembled WGS sequence"/>
</dbReference>
<comment type="caution">
    <text evidence="1">The sequence shown here is derived from an EMBL/GenBank/DDBJ whole genome shotgun (WGS) entry which is preliminary data.</text>
</comment>
<reference evidence="1 2" key="1">
    <citation type="submission" date="2019-10" db="EMBL/GenBank/DDBJ databases">
        <title>Assembly and Annotation for the nematode Trichostrongylus colubriformis.</title>
        <authorList>
            <person name="Martin J."/>
        </authorList>
    </citation>
    <scope>NUCLEOTIDE SEQUENCE [LARGE SCALE GENOMIC DNA]</scope>
    <source>
        <strain evidence="1">G859</strain>
        <tissue evidence="1">Whole worm</tissue>
    </source>
</reference>
<proteinExistence type="predicted"/>
<accession>A0AAN8F9M5</accession>
<dbReference type="AlphaFoldDB" id="A0AAN8F9M5"/>
<protein>
    <submittedName>
        <fullName evidence="1">Uncharacterized protein</fullName>
    </submittedName>
</protein>
<keyword evidence="2" id="KW-1185">Reference proteome</keyword>
<name>A0AAN8F9M5_TRICO</name>